<dbReference type="PANTHER" id="PTHR43128:SF8">
    <property type="entry name" value="L-LACTATE DEHYDROGENASE A-LIKE 6B"/>
    <property type="match status" value="1"/>
</dbReference>
<proteinExistence type="predicted"/>
<dbReference type="InterPro" id="IPR022383">
    <property type="entry name" value="Lactate/malate_DH_C"/>
</dbReference>
<reference evidence="2" key="2">
    <citation type="submission" date="2025-09" db="UniProtKB">
        <authorList>
            <consortium name="Ensembl"/>
        </authorList>
    </citation>
    <scope>IDENTIFICATION</scope>
</reference>
<feature type="domain" description="Lactate/malate dehydrogenase C-terminal" evidence="1">
    <location>
        <begin position="40"/>
        <end position="93"/>
    </location>
</feature>
<dbReference type="Pfam" id="PF02866">
    <property type="entry name" value="Ldh_1_C"/>
    <property type="match status" value="1"/>
</dbReference>
<dbReference type="GeneTree" id="ENSGT00940000163242"/>
<keyword evidence="3" id="KW-1185">Reference proteome</keyword>
<dbReference type="Proteomes" id="UP000694414">
    <property type="component" value="Unplaced"/>
</dbReference>
<dbReference type="InterPro" id="IPR015955">
    <property type="entry name" value="Lactate_DH/Glyco_Ohase_4_C"/>
</dbReference>
<dbReference type="GO" id="GO:0006089">
    <property type="term" value="P:lactate metabolic process"/>
    <property type="evidence" value="ECO:0007669"/>
    <property type="project" value="TreeGrafter"/>
</dbReference>
<dbReference type="GO" id="GO:0004459">
    <property type="term" value="F:L-lactate dehydrogenase (NAD+) activity"/>
    <property type="evidence" value="ECO:0007669"/>
    <property type="project" value="TreeGrafter"/>
</dbReference>
<dbReference type="Ensembl" id="ENSPSMT00000023401.1">
    <property type="protein sequence ID" value="ENSPSMP00000020190.1"/>
    <property type="gene ID" value="ENSPSMG00000014266.1"/>
</dbReference>
<reference evidence="2" key="1">
    <citation type="submission" date="2025-08" db="UniProtKB">
        <authorList>
            <consortium name="Ensembl"/>
        </authorList>
    </citation>
    <scope>IDENTIFICATION</scope>
</reference>
<dbReference type="SUPFAM" id="SSF56327">
    <property type="entry name" value="LDH C-terminal domain-like"/>
    <property type="match status" value="1"/>
</dbReference>
<dbReference type="PANTHER" id="PTHR43128">
    <property type="entry name" value="L-2-HYDROXYCARBOXYLATE DEHYDROGENASE (NAD(P)(+))"/>
    <property type="match status" value="1"/>
</dbReference>
<evidence type="ECO:0000313" key="3">
    <source>
        <dbReference type="Proteomes" id="UP000694414"/>
    </source>
</evidence>
<evidence type="ECO:0000313" key="2">
    <source>
        <dbReference type="Ensembl" id="ENSPSMP00000020190.1"/>
    </source>
</evidence>
<name>A0A8C9DM86_PROSS</name>
<protein>
    <recommendedName>
        <fullName evidence="1">Lactate/malate dehydrogenase C-terminal domain-containing protein</fullName>
    </recommendedName>
</protein>
<sequence length="97" mass="10582">VATVKCELIKNFSPEEAIHHNKISITGTGWAVIPCAISILLQGGLYGINEEVLLSVPCILGDNGITHLVKIKLTPEEEAHLKGSADKLWEIQKELKL</sequence>
<evidence type="ECO:0000259" key="1">
    <source>
        <dbReference type="Pfam" id="PF02866"/>
    </source>
</evidence>
<dbReference type="AlphaFoldDB" id="A0A8C9DM86"/>
<organism evidence="2 3">
    <name type="scientific">Prolemur simus</name>
    <name type="common">Greater bamboo lemur</name>
    <name type="synonym">Hapalemur simus</name>
    <dbReference type="NCBI Taxonomy" id="1328070"/>
    <lineage>
        <taxon>Eukaryota</taxon>
        <taxon>Metazoa</taxon>
        <taxon>Chordata</taxon>
        <taxon>Craniata</taxon>
        <taxon>Vertebrata</taxon>
        <taxon>Euteleostomi</taxon>
        <taxon>Mammalia</taxon>
        <taxon>Eutheria</taxon>
        <taxon>Euarchontoglires</taxon>
        <taxon>Primates</taxon>
        <taxon>Strepsirrhini</taxon>
        <taxon>Lemuriformes</taxon>
        <taxon>Lemuridae</taxon>
        <taxon>Prolemur</taxon>
    </lineage>
</organism>
<dbReference type="Gene3D" id="3.90.110.10">
    <property type="entry name" value="Lactate dehydrogenase/glycoside hydrolase, family 4, C-terminal"/>
    <property type="match status" value="1"/>
</dbReference>
<accession>A0A8C9DM86</accession>